<dbReference type="PROSITE" id="PS51306">
    <property type="entry name" value="ASD1"/>
    <property type="match status" value="1"/>
</dbReference>
<comment type="caution">
    <text evidence="12">The sequence shown here is derived from an EMBL/GenBank/DDBJ whole genome shotgun (WGS) entry which is preliminary data.</text>
</comment>
<keyword evidence="5 7" id="KW-0009">Actin-binding</keyword>
<dbReference type="InterPro" id="IPR027685">
    <property type="entry name" value="Shroom_fam"/>
</dbReference>
<dbReference type="PANTHER" id="PTHR15012:SF38">
    <property type="entry name" value="PROTEIN SHROOM2-LIKE ISOFORM X1"/>
    <property type="match status" value="1"/>
</dbReference>
<keyword evidence="8" id="KW-0175">Coiled coil</keyword>
<name>A0A9W7TEX0_TRIRA</name>
<dbReference type="GO" id="GO:0005874">
    <property type="term" value="C:microtubule"/>
    <property type="evidence" value="ECO:0007669"/>
    <property type="project" value="UniProtKB-KW"/>
</dbReference>
<feature type="compositionally biased region" description="Basic and acidic residues" evidence="9">
    <location>
        <begin position="817"/>
        <end position="828"/>
    </location>
</feature>
<evidence type="ECO:0000256" key="3">
    <source>
        <dbReference type="ARBA" id="ARBA00022490"/>
    </source>
</evidence>
<feature type="region of interest" description="Disordered" evidence="9">
    <location>
        <begin position="530"/>
        <end position="552"/>
    </location>
</feature>
<keyword evidence="4" id="KW-0493">Microtubule</keyword>
<reference evidence="12" key="1">
    <citation type="submission" date="2021-02" db="EMBL/GenBank/DDBJ databases">
        <title>Comparative genomics reveals that relaxation of natural selection precedes convergent phenotypic evolution of cavefish.</title>
        <authorList>
            <person name="Peng Z."/>
        </authorList>
    </citation>
    <scope>NUCLEOTIDE SEQUENCE</scope>
    <source>
        <tissue evidence="12">Muscle</tissue>
    </source>
</reference>
<dbReference type="GO" id="GO:0016324">
    <property type="term" value="C:apical plasma membrane"/>
    <property type="evidence" value="ECO:0007669"/>
    <property type="project" value="TreeGrafter"/>
</dbReference>
<comment type="similarity">
    <text evidence="2">Belongs to the shroom family.</text>
</comment>
<feature type="compositionally biased region" description="Basic and acidic residues" evidence="9">
    <location>
        <begin position="470"/>
        <end position="494"/>
    </location>
</feature>
<dbReference type="PROSITE" id="PS51307">
    <property type="entry name" value="ASD2"/>
    <property type="match status" value="1"/>
</dbReference>
<evidence type="ECO:0000256" key="4">
    <source>
        <dbReference type="ARBA" id="ARBA00022701"/>
    </source>
</evidence>
<feature type="region of interest" description="Disordered" evidence="9">
    <location>
        <begin position="394"/>
        <end position="427"/>
    </location>
</feature>
<feature type="region of interest" description="Disordered" evidence="9">
    <location>
        <begin position="194"/>
        <end position="225"/>
    </location>
</feature>
<evidence type="ECO:0008006" key="14">
    <source>
        <dbReference type="Google" id="ProtNLM"/>
    </source>
</evidence>
<feature type="region of interest" description="Disordered" evidence="9">
    <location>
        <begin position="34"/>
        <end position="67"/>
    </location>
</feature>
<keyword evidence="13" id="KW-1185">Reference proteome</keyword>
<protein>
    <recommendedName>
        <fullName evidence="14">Protein Shroom2</fullName>
    </recommendedName>
</protein>
<feature type="compositionally biased region" description="Polar residues" evidence="9">
    <location>
        <begin position="38"/>
        <end position="49"/>
    </location>
</feature>
<evidence type="ECO:0000259" key="10">
    <source>
        <dbReference type="PROSITE" id="PS51306"/>
    </source>
</evidence>
<evidence type="ECO:0000256" key="9">
    <source>
        <dbReference type="SAM" id="MobiDB-lite"/>
    </source>
</evidence>
<feature type="compositionally biased region" description="Polar residues" evidence="9">
    <location>
        <begin position="413"/>
        <end position="422"/>
    </location>
</feature>
<dbReference type="PANTHER" id="PTHR15012">
    <property type="entry name" value="APICAL PROTEIN/SHROOM-RELATED"/>
    <property type="match status" value="1"/>
</dbReference>
<evidence type="ECO:0000256" key="2">
    <source>
        <dbReference type="ARBA" id="ARBA00006469"/>
    </source>
</evidence>
<dbReference type="GO" id="GO:0007015">
    <property type="term" value="P:actin filament organization"/>
    <property type="evidence" value="ECO:0007669"/>
    <property type="project" value="TreeGrafter"/>
</dbReference>
<dbReference type="GO" id="GO:0043296">
    <property type="term" value="C:apical junction complex"/>
    <property type="evidence" value="ECO:0007669"/>
    <property type="project" value="TreeGrafter"/>
</dbReference>
<feature type="domain" description="ASD1" evidence="10">
    <location>
        <begin position="615"/>
        <end position="679"/>
    </location>
</feature>
<dbReference type="Proteomes" id="UP001059041">
    <property type="component" value="Linkage Group LG20"/>
</dbReference>
<evidence type="ECO:0000256" key="8">
    <source>
        <dbReference type="SAM" id="Coils"/>
    </source>
</evidence>
<feature type="compositionally biased region" description="Pro residues" evidence="9">
    <location>
        <begin position="450"/>
        <end position="462"/>
    </location>
</feature>
<feature type="region of interest" description="Disordered" evidence="9">
    <location>
        <begin position="791"/>
        <end position="932"/>
    </location>
</feature>
<feature type="region of interest" description="Disordered" evidence="9">
    <location>
        <begin position="711"/>
        <end position="750"/>
    </location>
</feature>
<dbReference type="InterPro" id="IPR014800">
    <property type="entry name" value="ASD1_dom"/>
</dbReference>
<dbReference type="Pfam" id="PF08687">
    <property type="entry name" value="ASD2"/>
    <property type="match status" value="1"/>
</dbReference>
<feature type="compositionally biased region" description="Low complexity" evidence="9">
    <location>
        <begin position="1051"/>
        <end position="1061"/>
    </location>
</feature>
<feature type="region of interest" description="Disordered" evidence="9">
    <location>
        <begin position="356"/>
        <end position="376"/>
    </location>
</feature>
<evidence type="ECO:0000256" key="1">
    <source>
        <dbReference type="ARBA" id="ARBA00004245"/>
    </source>
</evidence>
<sequence length="1224" mass="136838">MVDIVTHTMPAESDAHVARNFLTKILRSSMRRNESSCRPHSWNSKSAENPITDIPKSEAESSWPTRYDASSPSKDYTSCWGQTNLRQVSCQFSSVGNMESVEPLAHAFSKESQSNKLSDGVDHSVLQRGLNKPPSFLSGAKDPVAPRSITTTEGMFYRGSPNELTNDCHRYLQIPMSTGGCVSPSIEEHAAFKFSSSGRSNPGPVRHVPDNKPSTAPPPPLRSDSFTATRVHEKGLVGSFPEGFSVYPPSRTVDRHSDDIHASEMGREARHSYNPPPKKDFLHLYLSIKDCNQNQINPSKAFSRSSTDVRQAQNPFTYEVHHQRQHSNESPFAMYPSTACTPKTQSVGSYYQSLQDLPTNSETQNSARTSTTFEHNHEGQSHFRYYCITTQQPCQESSTHPQGLRGNERRTEVGTTPGTIGSQKIAKTKTKYLQPYLNLPENGCTKEAINPPPTEATSPQPPRVFLKSSSSEKERNSPEKNKGGFHHEPNHQTEQKSSPWIIQEEKICPIKTPMLYSLTQESKMIAEKSIVSSKEASHQESSDSIGGKLGRRSDRYATTLRKEIQQKKAQLQKSRSAANLICSSEVEDDSVVWKSNETSTSSSDGSFTNTYKDHLKEAQAKVLKATSFMRRDLELPGDKTSTGQPPKNGQLTCIGGRKRFAMDNKMHSFSEPDKINEVGVEDKAVGSFVDRYQFFESSSKPNFQKPIIKQSLPGRRDKTELTRDTLDEGIPRSPFRQSKSSRSNLNAQQQQRLETFAEYEATWNMQKKTMERGNAGRFHSAENILDSSGTVCVHERSRSSPSADIHTRKTLPPKMSSSEHKDKRETCVIREQNPVSIPEAITLNIPQNEDVANPPPPNQTPRPDSTDPSPLSSHHLQVPVSGKLCPKNTGTEYQRPVWSREETPTHLETTEPTQGASPVRKTPEPTQSFTRLCSSPCHTETLEREMCLTSEDGEGEFSLVLPVLGHISVSSQQNTDVTVTSDNRTHSPSPVFFTRTITDEAHVKKTHPDIGCKFEETSETDAAGQKLNIQNDSERGSSGGCEENKTAQLKNSSTHQSSSEHQTNDRTELLNTSDPTQRSEDDLKREELARDIMGKDKSLVDILDQSKLKTTMDLMEGIFPQGEHIQQRRKNTNKHVCVKNTQMRLEESLTASVSLLSTSSYYSTSAPKAELLIKMKDMQEHINQHDSEEELDSDLSNKKQELMDSLSRKLQVLREARASLRDDD</sequence>
<dbReference type="GO" id="GO:0030864">
    <property type="term" value="C:cortical actin cytoskeleton"/>
    <property type="evidence" value="ECO:0007669"/>
    <property type="project" value="TreeGrafter"/>
</dbReference>
<dbReference type="AlphaFoldDB" id="A0A9W7TEX0"/>
<evidence type="ECO:0000313" key="12">
    <source>
        <dbReference type="EMBL" id="KAI7795188.1"/>
    </source>
</evidence>
<dbReference type="InterPro" id="IPR014799">
    <property type="entry name" value="ASD2_dom"/>
</dbReference>
<feature type="region of interest" description="Disordered" evidence="9">
    <location>
        <begin position="1008"/>
        <end position="1083"/>
    </location>
</feature>
<comment type="subcellular location">
    <subcellularLocation>
        <location evidence="1">Cytoplasm</location>
        <location evidence="1">Cytoskeleton</location>
    </subcellularLocation>
</comment>
<feature type="domain" description="ASD2" evidence="11">
    <location>
        <begin position="1086"/>
        <end position="1224"/>
    </location>
</feature>
<feature type="compositionally biased region" description="Basic and acidic residues" evidence="9">
    <location>
        <begin position="714"/>
        <end position="730"/>
    </location>
</feature>
<accession>A0A9W7TEX0</accession>
<feature type="compositionally biased region" description="Polar residues" evidence="9">
    <location>
        <begin position="735"/>
        <end position="750"/>
    </location>
</feature>
<organism evidence="12 13">
    <name type="scientific">Triplophysa rosa</name>
    <name type="common">Cave loach</name>
    <dbReference type="NCBI Taxonomy" id="992332"/>
    <lineage>
        <taxon>Eukaryota</taxon>
        <taxon>Metazoa</taxon>
        <taxon>Chordata</taxon>
        <taxon>Craniata</taxon>
        <taxon>Vertebrata</taxon>
        <taxon>Euteleostomi</taxon>
        <taxon>Actinopterygii</taxon>
        <taxon>Neopterygii</taxon>
        <taxon>Teleostei</taxon>
        <taxon>Ostariophysi</taxon>
        <taxon>Cypriniformes</taxon>
        <taxon>Nemacheilidae</taxon>
        <taxon>Triplophysa</taxon>
    </lineage>
</organism>
<feature type="coiled-coil region" evidence="8">
    <location>
        <begin position="1168"/>
        <end position="1223"/>
    </location>
</feature>
<dbReference type="Pfam" id="PF08688">
    <property type="entry name" value="ASD1"/>
    <property type="match status" value="2"/>
</dbReference>
<dbReference type="GO" id="GO:0005912">
    <property type="term" value="C:adherens junction"/>
    <property type="evidence" value="ECO:0007669"/>
    <property type="project" value="TreeGrafter"/>
</dbReference>
<keyword evidence="3" id="KW-0963">Cytoplasm</keyword>
<evidence type="ECO:0000256" key="7">
    <source>
        <dbReference type="PROSITE-ProRule" id="PRU00637"/>
    </source>
</evidence>
<evidence type="ECO:0000256" key="5">
    <source>
        <dbReference type="ARBA" id="ARBA00023203"/>
    </source>
</evidence>
<feature type="region of interest" description="Disordered" evidence="9">
    <location>
        <begin position="443"/>
        <end position="498"/>
    </location>
</feature>
<gene>
    <name evidence="12" type="ORF">IRJ41_010928</name>
</gene>
<keyword evidence="6" id="KW-0206">Cytoskeleton</keyword>
<evidence type="ECO:0000256" key="6">
    <source>
        <dbReference type="ARBA" id="ARBA00023212"/>
    </source>
</evidence>
<feature type="compositionally biased region" description="Basic and acidic residues" evidence="9">
    <location>
        <begin position="898"/>
        <end position="909"/>
    </location>
</feature>
<evidence type="ECO:0000259" key="11">
    <source>
        <dbReference type="PROSITE" id="PS51307"/>
    </source>
</evidence>
<evidence type="ECO:0000313" key="13">
    <source>
        <dbReference type="Proteomes" id="UP001059041"/>
    </source>
</evidence>
<feature type="compositionally biased region" description="Polar residues" evidence="9">
    <location>
        <begin position="356"/>
        <end position="373"/>
    </location>
</feature>
<proteinExistence type="inferred from homology"/>
<feature type="compositionally biased region" description="Polar residues" evidence="9">
    <location>
        <begin position="866"/>
        <end position="875"/>
    </location>
</feature>
<dbReference type="GO" id="GO:0051015">
    <property type="term" value="F:actin filament binding"/>
    <property type="evidence" value="ECO:0007669"/>
    <property type="project" value="InterPro"/>
</dbReference>
<dbReference type="EMBL" id="JAFHDT010000020">
    <property type="protein sequence ID" value="KAI7795188.1"/>
    <property type="molecule type" value="Genomic_DNA"/>
</dbReference>